<dbReference type="InParanoid" id="A0A2J7Q9Z9"/>
<name>A0A2J7Q9Z9_9NEOP</name>
<dbReference type="InterPro" id="IPR041426">
    <property type="entry name" value="Mos1_HTH"/>
</dbReference>
<gene>
    <name evidence="2" type="ORF">B7P43_G09167</name>
</gene>
<evidence type="ECO:0000313" key="2">
    <source>
        <dbReference type="EMBL" id="PNF25406.1"/>
    </source>
</evidence>
<comment type="caution">
    <text evidence="2">The sequence shown here is derived from an EMBL/GenBank/DDBJ whole genome shotgun (WGS) entry which is preliminary data.</text>
</comment>
<dbReference type="EMBL" id="NEVH01016340">
    <property type="protein sequence ID" value="PNF25406.1"/>
    <property type="molecule type" value="Genomic_DNA"/>
</dbReference>
<proteinExistence type="predicted"/>
<protein>
    <recommendedName>
        <fullName evidence="1">Mos1 transposase HTH domain-containing protein</fullName>
    </recommendedName>
</protein>
<keyword evidence="3" id="KW-1185">Reference proteome</keyword>
<dbReference type="OrthoDB" id="10065579at2759"/>
<dbReference type="Pfam" id="PF17906">
    <property type="entry name" value="HTH_48"/>
    <property type="match status" value="1"/>
</dbReference>
<dbReference type="Proteomes" id="UP000235965">
    <property type="component" value="Unassembled WGS sequence"/>
</dbReference>
<reference evidence="2 3" key="1">
    <citation type="submission" date="2017-12" db="EMBL/GenBank/DDBJ databases">
        <title>Hemimetabolous genomes reveal molecular basis of termite eusociality.</title>
        <authorList>
            <person name="Harrison M.C."/>
            <person name="Jongepier E."/>
            <person name="Robertson H.M."/>
            <person name="Arning N."/>
            <person name="Bitard-Feildel T."/>
            <person name="Chao H."/>
            <person name="Childers C.P."/>
            <person name="Dinh H."/>
            <person name="Doddapaneni H."/>
            <person name="Dugan S."/>
            <person name="Gowin J."/>
            <person name="Greiner C."/>
            <person name="Han Y."/>
            <person name="Hu H."/>
            <person name="Hughes D.S.T."/>
            <person name="Huylmans A.-K."/>
            <person name="Kemena C."/>
            <person name="Kremer L.P.M."/>
            <person name="Lee S.L."/>
            <person name="Lopez-Ezquerra A."/>
            <person name="Mallet L."/>
            <person name="Monroy-Kuhn J.M."/>
            <person name="Moser A."/>
            <person name="Murali S.C."/>
            <person name="Muzny D.M."/>
            <person name="Otani S."/>
            <person name="Piulachs M.-D."/>
            <person name="Poelchau M."/>
            <person name="Qu J."/>
            <person name="Schaub F."/>
            <person name="Wada-Katsumata A."/>
            <person name="Worley K.C."/>
            <person name="Xie Q."/>
            <person name="Ylla G."/>
            <person name="Poulsen M."/>
            <person name="Gibbs R.A."/>
            <person name="Schal C."/>
            <person name="Richards S."/>
            <person name="Belles X."/>
            <person name="Korb J."/>
            <person name="Bornberg-Bauer E."/>
        </authorList>
    </citation>
    <scope>NUCLEOTIDE SEQUENCE [LARGE SCALE GENOMIC DNA]</scope>
    <source>
        <tissue evidence="2">Whole body</tissue>
    </source>
</reference>
<evidence type="ECO:0000259" key="1">
    <source>
        <dbReference type="Pfam" id="PF17906"/>
    </source>
</evidence>
<dbReference type="AlphaFoldDB" id="A0A2J7Q9Z9"/>
<dbReference type="PANTHER" id="PTHR46060">
    <property type="entry name" value="MARINER MOS1 TRANSPOSASE-LIKE PROTEIN"/>
    <property type="match status" value="1"/>
</dbReference>
<organism evidence="2 3">
    <name type="scientific">Cryptotermes secundus</name>
    <dbReference type="NCBI Taxonomy" id="105785"/>
    <lineage>
        <taxon>Eukaryota</taxon>
        <taxon>Metazoa</taxon>
        <taxon>Ecdysozoa</taxon>
        <taxon>Arthropoda</taxon>
        <taxon>Hexapoda</taxon>
        <taxon>Insecta</taxon>
        <taxon>Pterygota</taxon>
        <taxon>Neoptera</taxon>
        <taxon>Polyneoptera</taxon>
        <taxon>Dictyoptera</taxon>
        <taxon>Blattodea</taxon>
        <taxon>Blattoidea</taxon>
        <taxon>Termitoidae</taxon>
        <taxon>Kalotermitidae</taxon>
        <taxon>Cryptotermitinae</taxon>
        <taxon>Cryptotermes</taxon>
    </lineage>
</organism>
<dbReference type="Gene3D" id="3.30.420.10">
    <property type="entry name" value="Ribonuclease H-like superfamily/Ribonuclease H"/>
    <property type="match status" value="1"/>
</dbReference>
<dbReference type="STRING" id="105785.A0A2J7Q9Z9"/>
<feature type="domain" description="Mos1 transposase HTH" evidence="1">
    <location>
        <begin position="14"/>
        <end position="58"/>
    </location>
</feature>
<sequence length="190" mass="21448">MAAPLSVCTKKEQRSVIRFLWSEGVTGAAIHQRLSAQYGNSVLPQWSVYEWFEKLKSGRTSVTHEEGAGRPSTTTNKDNIERLLSKGVVLLHDDARPHTAAHTAETLRKLKSDVMAHPSYSPDLAPSDYHLFGPLKEALRGRRFTSDQEVKEAVHAWLAAQLKTFFSESIRNLVQRWTKCVEKQGDYAEK</sequence>
<accession>A0A2J7Q9Z9</accession>
<dbReference type="PANTHER" id="PTHR46060:SF1">
    <property type="entry name" value="MARINER MOS1 TRANSPOSASE-LIKE PROTEIN"/>
    <property type="match status" value="1"/>
</dbReference>
<dbReference type="InterPro" id="IPR036397">
    <property type="entry name" value="RNaseH_sf"/>
</dbReference>
<dbReference type="GO" id="GO:0003676">
    <property type="term" value="F:nucleic acid binding"/>
    <property type="evidence" value="ECO:0007669"/>
    <property type="project" value="InterPro"/>
</dbReference>
<dbReference type="InterPro" id="IPR052709">
    <property type="entry name" value="Transposase-MT_Hybrid"/>
</dbReference>
<evidence type="ECO:0000313" key="3">
    <source>
        <dbReference type="Proteomes" id="UP000235965"/>
    </source>
</evidence>